<dbReference type="EMBL" id="LT906467">
    <property type="protein sequence ID" value="SNV73448.1"/>
    <property type="molecule type" value="Genomic_DNA"/>
</dbReference>
<protein>
    <recommendedName>
        <fullName evidence="4">YbjN domain-containing protein</fullName>
    </recommendedName>
</protein>
<dbReference type="Proteomes" id="UP000215374">
    <property type="component" value="Chromosome 1"/>
</dbReference>
<feature type="compositionally biased region" description="Polar residues" evidence="1">
    <location>
        <begin position="1"/>
        <end position="15"/>
    </location>
</feature>
<dbReference type="AlphaFoldDB" id="A0A239ZRN9"/>
<evidence type="ECO:0000313" key="2">
    <source>
        <dbReference type="EMBL" id="SNV73448.1"/>
    </source>
</evidence>
<evidence type="ECO:0000256" key="1">
    <source>
        <dbReference type="SAM" id="MobiDB-lite"/>
    </source>
</evidence>
<accession>A0A239ZRN9</accession>
<proteinExistence type="predicted"/>
<reference evidence="2 3" key="1">
    <citation type="submission" date="2017-06" db="EMBL/GenBank/DDBJ databases">
        <authorList>
            <consortium name="Pathogen Informatics"/>
        </authorList>
    </citation>
    <scope>NUCLEOTIDE SEQUENCE [LARGE SCALE GENOMIC DNA]</scope>
    <source>
        <strain evidence="2 3">NCTC13015</strain>
    </source>
</reference>
<sequence length="187" mass="20231">MSSNNTTPPNASQSAADGAELPSAPDAETVAEVNAAAQADSNNEPKEVTPEAVAEIFSAEGLEHRVEDGTVRSGFINAAIVVAFDSDHLIFESLWRGKIPKDMASHILLATNEHNQTHFAPTLRFFEQGEDHLAISAIRTLDITHGASYNQLGAFIMSSIDTTLQAFDFLATSFPTLVTWEDPHDEH</sequence>
<evidence type="ECO:0000313" key="3">
    <source>
        <dbReference type="Proteomes" id="UP000215374"/>
    </source>
</evidence>
<feature type="region of interest" description="Disordered" evidence="1">
    <location>
        <begin position="1"/>
        <end position="49"/>
    </location>
</feature>
<name>A0A239ZRN9_9CORY</name>
<organism evidence="2 3">
    <name type="scientific">Corynebacterium imitans</name>
    <dbReference type="NCBI Taxonomy" id="156978"/>
    <lineage>
        <taxon>Bacteria</taxon>
        <taxon>Bacillati</taxon>
        <taxon>Actinomycetota</taxon>
        <taxon>Actinomycetes</taxon>
        <taxon>Mycobacteriales</taxon>
        <taxon>Corynebacteriaceae</taxon>
        <taxon>Corynebacterium</taxon>
    </lineage>
</organism>
<gene>
    <name evidence="2" type="ORF">SAMEA4535761_01424</name>
</gene>
<evidence type="ECO:0008006" key="4">
    <source>
        <dbReference type="Google" id="ProtNLM"/>
    </source>
</evidence>
<dbReference type="RefSeq" id="WP_231910273.1">
    <property type="nucleotide sequence ID" value="NZ_CP009211.1"/>
</dbReference>